<dbReference type="PROSITE" id="PS50211">
    <property type="entry name" value="DENN"/>
    <property type="match status" value="1"/>
</dbReference>
<feature type="domain" description="UDENN" evidence="1">
    <location>
        <begin position="125"/>
        <end position="579"/>
    </location>
</feature>
<accession>A0A8B8DB16</accession>
<evidence type="ECO:0000313" key="3">
    <source>
        <dbReference type="RefSeq" id="XP_022325228.1"/>
    </source>
</evidence>
<dbReference type="Gene3D" id="2.130.10.10">
    <property type="entry name" value="YVTN repeat-like/Quinoprotein amine dehydrogenase"/>
    <property type="match status" value="2"/>
</dbReference>
<dbReference type="InterPro" id="IPR051696">
    <property type="entry name" value="DENN_Domain_GEFs"/>
</dbReference>
<dbReference type="GO" id="GO:0032483">
    <property type="term" value="P:regulation of Rab protein signal transduction"/>
    <property type="evidence" value="ECO:0007669"/>
    <property type="project" value="TreeGrafter"/>
</dbReference>
<dbReference type="RefSeq" id="XP_022325229.1">
    <property type="nucleotide sequence ID" value="XM_022469521.1"/>
</dbReference>
<dbReference type="Pfam" id="PF02141">
    <property type="entry name" value="DENN"/>
    <property type="match status" value="1"/>
</dbReference>
<dbReference type="PANTHER" id="PTHR12296:SF21">
    <property type="entry name" value="DENN DOMAIN-CONTAINING PROTEIN 3"/>
    <property type="match status" value="1"/>
</dbReference>
<dbReference type="InterPro" id="IPR005112">
    <property type="entry name" value="dDENN_dom"/>
</dbReference>
<keyword evidence="2" id="KW-1185">Reference proteome</keyword>
<dbReference type="InterPro" id="IPR015943">
    <property type="entry name" value="WD40/YVTN_repeat-like_dom_sf"/>
</dbReference>
<dbReference type="SMART" id="SM00799">
    <property type="entry name" value="DENN"/>
    <property type="match status" value="1"/>
</dbReference>
<name>A0A8B8DB16_CRAVI</name>
<dbReference type="RefSeq" id="XP_022325228.1">
    <property type="nucleotide sequence ID" value="XM_022469520.1"/>
</dbReference>
<dbReference type="Gene3D" id="3.30.450.200">
    <property type="match status" value="1"/>
</dbReference>
<dbReference type="GO" id="GO:0005085">
    <property type="term" value="F:guanyl-nucleotide exchange factor activity"/>
    <property type="evidence" value="ECO:0007669"/>
    <property type="project" value="UniProtKB-ARBA"/>
</dbReference>
<dbReference type="Proteomes" id="UP000694844">
    <property type="component" value="Chromosome 3"/>
</dbReference>
<dbReference type="KEGG" id="cvn:111125570"/>
<dbReference type="GeneID" id="111125570"/>
<protein>
    <submittedName>
        <fullName evidence="3 4">DENN domain-containing protein 3-like isoform X1</fullName>
    </submittedName>
    <submittedName>
        <fullName evidence="5">DENN domain-containing protein 3-like isoform X2</fullName>
    </submittedName>
</protein>
<dbReference type="GO" id="GO:0031410">
    <property type="term" value="C:cytoplasmic vesicle"/>
    <property type="evidence" value="ECO:0007669"/>
    <property type="project" value="TreeGrafter"/>
</dbReference>
<dbReference type="InterPro" id="IPR037516">
    <property type="entry name" value="Tripartite_DENN"/>
</dbReference>
<evidence type="ECO:0000259" key="1">
    <source>
        <dbReference type="PROSITE" id="PS50211"/>
    </source>
</evidence>
<dbReference type="InterPro" id="IPR005113">
    <property type="entry name" value="uDENN_dom"/>
</dbReference>
<dbReference type="Pfam" id="PF03456">
    <property type="entry name" value="uDENN"/>
    <property type="match status" value="1"/>
</dbReference>
<proteinExistence type="predicted"/>
<dbReference type="Gene3D" id="3.40.50.11500">
    <property type="match status" value="1"/>
</dbReference>
<dbReference type="InterPro" id="IPR001194">
    <property type="entry name" value="cDENN_dom"/>
</dbReference>
<dbReference type="InterPro" id="IPR057977">
    <property type="entry name" value="TPR_DENND3"/>
</dbReference>
<dbReference type="Pfam" id="PF25570">
    <property type="entry name" value="TPR_DENND3"/>
    <property type="match status" value="1"/>
</dbReference>
<organism evidence="2 3">
    <name type="scientific">Crassostrea virginica</name>
    <name type="common">Eastern oyster</name>
    <dbReference type="NCBI Taxonomy" id="6565"/>
    <lineage>
        <taxon>Eukaryota</taxon>
        <taxon>Metazoa</taxon>
        <taxon>Spiralia</taxon>
        <taxon>Lophotrochozoa</taxon>
        <taxon>Mollusca</taxon>
        <taxon>Bivalvia</taxon>
        <taxon>Autobranchia</taxon>
        <taxon>Pteriomorphia</taxon>
        <taxon>Ostreida</taxon>
        <taxon>Ostreoidea</taxon>
        <taxon>Ostreidae</taxon>
        <taxon>Crassostrea</taxon>
    </lineage>
</organism>
<dbReference type="PANTHER" id="PTHR12296">
    <property type="entry name" value="DENN DOMAIN-CONTAINING PROTEIN 4"/>
    <property type="match status" value="1"/>
</dbReference>
<evidence type="ECO:0000313" key="2">
    <source>
        <dbReference type="Proteomes" id="UP000694844"/>
    </source>
</evidence>
<dbReference type="OrthoDB" id="6019893at2759"/>
<reference evidence="3 4" key="1">
    <citation type="submission" date="2025-04" db="UniProtKB">
        <authorList>
            <consortium name="RefSeq"/>
        </authorList>
    </citation>
    <scope>IDENTIFICATION</scope>
    <source>
        <tissue evidence="3 4">Whole sample</tissue>
    </source>
</reference>
<dbReference type="InterPro" id="IPR043153">
    <property type="entry name" value="DENN_C"/>
</dbReference>
<evidence type="ECO:0000313" key="4">
    <source>
        <dbReference type="RefSeq" id="XP_022325229.1"/>
    </source>
</evidence>
<evidence type="ECO:0000313" key="5">
    <source>
        <dbReference type="RefSeq" id="XP_022325230.1"/>
    </source>
</evidence>
<dbReference type="Pfam" id="PF00400">
    <property type="entry name" value="WD40"/>
    <property type="match status" value="1"/>
</dbReference>
<sequence length="1322" mass="151023">MAGGPAGSDILRLQNSFADLMLVVGLDENTGLIPEKSGMEPSGVMDQLFLLKFEPQVLSAVSSNTMMHFFPHPRQDFEYPLRQLDSKQHMFLKSANAYQTLDSIPKSKFNRAMHQSRLNTRSTSVTPGSISRHMSIRRPYSSMKKSIHVPNLASSQQFPVSDEVIKSIQFFCFPDDLQIKKDNTEPSVHFLVLTDIHGNKTYATCISFYRPYVIEKEYDGSLIPHLDLSRDDSTTNACTSSDMLHCYIPVCCVLISKCPYFETMKESLSYMVHLIQTGCEDMYTYIKLFAHRLTMTPTPPPGRVAIEFCIQEMSFIINPSHEAEKQVIDIPLYLPFLIFPPEEILRIIAAILVENRIVFIASNYALLTIIMESFLNFILPFEWKYTYVPILSSKSLELLEAPGTFMMGCHSKYKQEVNQVEGLVVVDIDVGSLSINPEIGEDSRSSRSSEYDSMEDIADIPDIPEGAAKLFLNVCHKAKFQFDLVDTKRPSHFNLNAERVFRRRKIQALNDFIVSGCLELMVNLFRSVVTETRVEFKRFNKQAYLDSKSGGEKSFYEKVMKTSMFKKFLKDRINDKTDYWVKLEVKTRPQTKTSESGPCVPNRRPQLRKQPSIAIIPVTPDLSQNSPVFRVPDLGDKVIVYLKETIRLLSAAVQKSQHFQERASYIYLLGMFYLACNKLREALENFISLASLDVQILPKKVVTEICQQIEESELQDLVSQPGNQALHDLLGVTGAETVYQSHRRFEESIDLPDKDLYYDDFVECVSVMEMTSDTDTIGRLFRALIPSQIHQNFIDQETFAAFTHCWKENSKQCLNLGINDADLLEAECVLKVSSLCKTDFGTGRVALTDRRLCFVKDVCSELKDITRLSQIAELEKKTMFSIINKVKVLRIKGVDGVRFTAWLKEERDDFCLLIEEMWAGKIVSDSTKDIHAIQKAAQNVLLVDALLQSGLDEETAHHGNREEAARQLCFYRKYREEGHHNVPEETKEVLQNRIDPNYGERERKTVHALLYTPGVPEHSISPRLWVGLGDGKIKVYNASQWLLESEFVQTKQSVQSNRKKYEAHGCTCLVAVDKRHVWAGSYGIFIIDIETIRSNKTLMDHQEIVMDIVSIDDGRYAFTASINGIIMKWDVQKLTQAQPPIRLENVKDLRSIKYYQNHIWCGTWQKILKLEESGRILQELDFTVVDPKFRPVEMDCFLILKAERPDEKDEIWAGCRREGQIIVWDIDGTEPTHSIKLDCRGISDMVIQTRRIWAGSKDGRIYLINSDTKKPFRILLAHDDAVRSLCNANDRYILSGSGSSDGKIAIWTPNDMRTESGTYMGI</sequence>
<dbReference type="SMART" id="SM00801">
    <property type="entry name" value="dDENN"/>
    <property type="match status" value="1"/>
</dbReference>
<gene>
    <name evidence="3 4 5" type="primary">LOC111125570</name>
</gene>
<dbReference type="InterPro" id="IPR011047">
    <property type="entry name" value="Quinoprotein_ADH-like_sf"/>
</dbReference>
<dbReference type="SUPFAM" id="SSF50998">
    <property type="entry name" value="Quinoprotein alcohol dehydrogenase-like"/>
    <property type="match status" value="1"/>
</dbReference>
<dbReference type="RefSeq" id="XP_022325230.1">
    <property type="nucleotide sequence ID" value="XM_022469522.1"/>
</dbReference>
<dbReference type="SMART" id="SM00800">
    <property type="entry name" value="uDENN"/>
    <property type="match status" value="1"/>
</dbReference>
<dbReference type="SMART" id="SM00320">
    <property type="entry name" value="WD40"/>
    <property type="match status" value="4"/>
</dbReference>
<dbReference type="InterPro" id="IPR001680">
    <property type="entry name" value="WD40_rpt"/>
</dbReference>